<dbReference type="SMART" id="SM00249">
    <property type="entry name" value="PHD"/>
    <property type="match status" value="2"/>
</dbReference>
<dbReference type="InterPro" id="IPR052819">
    <property type="entry name" value="Chromatin_regulatory_protein"/>
</dbReference>
<feature type="region of interest" description="Disordered" evidence="5">
    <location>
        <begin position="311"/>
        <end position="392"/>
    </location>
</feature>
<dbReference type="STRING" id="1447875.A0A2B7Y464"/>
<feature type="region of interest" description="Disordered" evidence="5">
    <location>
        <begin position="144"/>
        <end position="230"/>
    </location>
</feature>
<dbReference type="FunFam" id="3.30.40.10:FF:000748">
    <property type="entry name" value="PHD finger domain protein, putative"/>
    <property type="match status" value="1"/>
</dbReference>
<dbReference type="OrthoDB" id="5876363at2759"/>
<evidence type="ECO:0000256" key="2">
    <source>
        <dbReference type="ARBA" id="ARBA00022771"/>
    </source>
</evidence>
<dbReference type="GO" id="GO:0032221">
    <property type="term" value="C:Rpd3S complex"/>
    <property type="evidence" value="ECO:0007669"/>
    <property type="project" value="TreeGrafter"/>
</dbReference>
<dbReference type="PANTHER" id="PTHR47636">
    <property type="entry name" value="TRANSCRIPTIONAL REGULATORY PROTEIN RCO1"/>
    <property type="match status" value="1"/>
</dbReference>
<evidence type="ECO:0000256" key="3">
    <source>
        <dbReference type="ARBA" id="ARBA00022833"/>
    </source>
</evidence>
<dbReference type="InterPro" id="IPR001965">
    <property type="entry name" value="Znf_PHD"/>
</dbReference>
<proteinExistence type="predicted"/>
<evidence type="ECO:0000256" key="1">
    <source>
        <dbReference type="ARBA" id="ARBA00022723"/>
    </source>
</evidence>
<dbReference type="Gene3D" id="3.30.40.10">
    <property type="entry name" value="Zinc/RING finger domain, C3HC4 (zinc finger)"/>
    <property type="match status" value="2"/>
</dbReference>
<organism evidence="7 8">
    <name type="scientific">Helicocarpus griseus UAMH5409</name>
    <dbReference type="NCBI Taxonomy" id="1447875"/>
    <lineage>
        <taxon>Eukaryota</taxon>
        <taxon>Fungi</taxon>
        <taxon>Dikarya</taxon>
        <taxon>Ascomycota</taxon>
        <taxon>Pezizomycotina</taxon>
        <taxon>Eurotiomycetes</taxon>
        <taxon>Eurotiomycetidae</taxon>
        <taxon>Onygenales</taxon>
        <taxon>Ajellomycetaceae</taxon>
        <taxon>Helicocarpus</taxon>
    </lineage>
</organism>
<feature type="region of interest" description="Disordered" evidence="5">
    <location>
        <begin position="429"/>
        <end position="459"/>
    </location>
</feature>
<feature type="compositionally biased region" description="Polar residues" evidence="5">
    <location>
        <begin position="49"/>
        <end position="58"/>
    </location>
</feature>
<dbReference type="SUPFAM" id="SSF57903">
    <property type="entry name" value="FYVE/PHD zinc finger"/>
    <property type="match status" value="2"/>
</dbReference>
<dbReference type="Pfam" id="PF00628">
    <property type="entry name" value="PHD"/>
    <property type="match status" value="1"/>
</dbReference>
<dbReference type="AlphaFoldDB" id="A0A2B7Y464"/>
<dbReference type="InterPro" id="IPR011011">
    <property type="entry name" value="Znf_FYVE_PHD"/>
</dbReference>
<dbReference type="PANTHER" id="PTHR47636:SF1">
    <property type="entry name" value="TRANSCRIPTIONAL REGULATORY PROTEIN RCO1"/>
    <property type="match status" value="1"/>
</dbReference>
<dbReference type="PROSITE" id="PS50016">
    <property type="entry name" value="ZF_PHD_2"/>
    <property type="match status" value="1"/>
</dbReference>
<name>A0A2B7Y464_9EURO</name>
<feature type="domain" description="PHD-type" evidence="6">
    <location>
        <begin position="497"/>
        <end position="546"/>
    </location>
</feature>
<feature type="region of interest" description="Disordered" evidence="5">
    <location>
        <begin position="1"/>
        <end position="111"/>
    </location>
</feature>
<dbReference type="CDD" id="cd15535">
    <property type="entry name" value="PHD1_Rco1"/>
    <property type="match status" value="1"/>
</dbReference>
<feature type="compositionally biased region" description="Polar residues" evidence="5">
    <location>
        <begin position="67"/>
        <end position="84"/>
    </location>
</feature>
<gene>
    <name evidence="7" type="ORF">AJ79_02444</name>
</gene>
<accession>A0A2B7Y464</accession>
<protein>
    <recommendedName>
        <fullName evidence="6">PHD-type domain-containing protein</fullName>
    </recommendedName>
</protein>
<evidence type="ECO:0000256" key="5">
    <source>
        <dbReference type="SAM" id="MobiDB-lite"/>
    </source>
</evidence>
<evidence type="ECO:0000259" key="6">
    <source>
        <dbReference type="PROSITE" id="PS50016"/>
    </source>
</evidence>
<sequence length="893" mass="95879">MAPKTRSSRATSRNTSRPSTPLDTTLPLPSSSVSGATRVRKQRKFAQSARDTTGQTLASFLGVETKTPASQPDQQPENQTTESSEAPAPPPRWDEPWVEPELPPPTPSYKFDTKKGLKYYAIAPNIPLGVLPSLALRRRLGLIPPAKVPPPAKKNGSKSAKSTPTGDERPGTASTSAGEAAPSASPFVEGLQGFENGDQGLDSARTRMGNNNIGSETAPVNGHPALPPPTLLPTPPNLKYSTETCQQVVDIAIAHAEERQDQKTAIGLRRMKEGMSQDQFLYAVLIGGFDKKAAAHEKSLFQTVFRDTVKAEQPPAPTHDSTAMTRTQSSTSTSSSLSSAKSLDAETFAPALTPGRASNPAPTKNKGGRPAKGKGKKQSVPPRSQSIFPSLEDAALRKRKRLEDPEYSDESLAVKRAALRREFPDFTVPESHIRPSRSPVANETASPTLLSSPSVGSKRSREALETVGGEAGVLTNDSRAPKRARKSAARADEMDNIDFCRACGGRGQLLCCDGCVDSFHFTCLEPPEDPNSPPEGQWFCPSCRTRGPLEALIEAVDDLPPRPYQLPADIRGYFEGAETGEDGVYKGVPVLPKGSSRARASRVGRPEDRNAYLRLTDAKGKLITCSRCGTTSNGRRPIVQCDYCPCSWHLDCLDPPRSNPPPQVPGSDNPALYWKCPNHIDHDLALMDGLGGGRLAQIRRPRNPRFVDVEVLPSDSEAERFDEQEMAGTVYRVPERGLILDFVRRVKRDHAEDQALAAIAAAETARVTAALAAPGLVFNAQGAEGTVGSRSAQDAVMASRAVNREPTVADANTALSLLAPAERDAVMALEAMTSINQPGALAYPERAAQLVKQLLASVPESARNETGEIDILRTLQVAVNQRIQALNSDAATN</sequence>
<dbReference type="Proteomes" id="UP000223968">
    <property type="component" value="Unassembled WGS sequence"/>
</dbReference>
<reference evidence="7 8" key="1">
    <citation type="submission" date="2017-10" db="EMBL/GenBank/DDBJ databases">
        <title>Comparative genomics in systemic dimorphic fungi from Ajellomycetaceae.</title>
        <authorList>
            <person name="Munoz J.F."/>
            <person name="Mcewen J.G."/>
            <person name="Clay O.K."/>
            <person name="Cuomo C.A."/>
        </authorList>
    </citation>
    <scope>NUCLEOTIDE SEQUENCE [LARGE SCALE GENOMIC DNA]</scope>
    <source>
        <strain evidence="7 8">UAMH5409</strain>
    </source>
</reference>
<dbReference type="GO" id="GO:0006357">
    <property type="term" value="P:regulation of transcription by RNA polymerase II"/>
    <property type="evidence" value="ECO:0007669"/>
    <property type="project" value="TreeGrafter"/>
</dbReference>
<dbReference type="GO" id="GO:0008270">
    <property type="term" value="F:zinc ion binding"/>
    <property type="evidence" value="ECO:0007669"/>
    <property type="project" value="UniProtKB-KW"/>
</dbReference>
<keyword evidence="8" id="KW-1185">Reference proteome</keyword>
<keyword evidence="3" id="KW-0862">Zinc</keyword>
<feature type="compositionally biased region" description="Basic residues" evidence="5">
    <location>
        <begin position="366"/>
        <end position="377"/>
    </location>
</feature>
<dbReference type="PROSITE" id="PS01359">
    <property type="entry name" value="ZF_PHD_1"/>
    <property type="match status" value="1"/>
</dbReference>
<dbReference type="CDD" id="cd15534">
    <property type="entry name" value="PHD2_PHF12_Rco1"/>
    <property type="match status" value="1"/>
</dbReference>
<comment type="caution">
    <text evidence="7">The sequence shown here is derived from an EMBL/GenBank/DDBJ whole genome shotgun (WGS) entry which is preliminary data.</text>
</comment>
<feature type="compositionally biased region" description="Polar residues" evidence="5">
    <location>
        <begin position="439"/>
        <end position="457"/>
    </location>
</feature>
<evidence type="ECO:0000313" key="7">
    <source>
        <dbReference type="EMBL" id="PGH15467.1"/>
    </source>
</evidence>
<feature type="compositionally biased region" description="Low complexity" evidence="5">
    <location>
        <begin position="8"/>
        <end position="34"/>
    </location>
</feature>
<evidence type="ECO:0000256" key="4">
    <source>
        <dbReference type="PROSITE-ProRule" id="PRU00146"/>
    </source>
</evidence>
<dbReference type="InterPro" id="IPR019787">
    <property type="entry name" value="Znf_PHD-finger"/>
</dbReference>
<dbReference type="EMBL" id="PDNB01000025">
    <property type="protein sequence ID" value="PGH15467.1"/>
    <property type="molecule type" value="Genomic_DNA"/>
</dbReference>
<keyword evidence="2 4" id="KW-0863">Zinc-finger</keyword>
<evidence type="ECO:0000313" key="8">
    <source>
        <dbReference type="Proteomes" id="UP000223968"/>
    </source>
</evidence>
<dbReference type="InterPro" id="IPR013083">
    <property type="entry name" value="Znf_RING/FYVE/PHD"/>
</dbReference>
<keyword evidence="1" id="KW-0479">Metal-binding</keyword>
<feature type="compositionally biased region" description="Low complexity" evidence="5">
    <location>
        <begin position="321"/>
        <end position="342"/>
    </location>
</feature>
<dbReference type="InterPro" id="IPR019786">
    <property type="entry name" value="Zinc_finger_PHD-type_CS"/>
</dbReference>